<feature type="compositionally biased region" description="Low complexity" evidence="1">
    <location>
        <begin position="132"/>
        <end position="154"/>
    </location>
</feature>
<feature type="signal peptide" evidence="2">
    <location>
        <begin position="1"/>
        <end position="19"/>
    </location>
</feature>
<comment type="caution">
    <text evidence="3">The sequence shown here is derived from an EMBL/GenBank/DDBJ whole genome shotgun (WGS) entry which is preliminary data.</text>
</comment>
<reference evidence="3 4" key="1">
    <citation type="submission" date="2018-07" db="EMBL/GenBank/DDBJ databases">
        <title>Dyella monticola sp. nov. and Dyella psychrodurans sp. nov. isolated from monsoon evergreen broad-leaved forest soil of Dinghu Mountain, China.</title>
        <authorList>
            <person name="Gao Z."/>
            <person name="Qiu L."/>
        </authorList>
    </citation>
    <scope>NUCLEOTIDE SEQUENCE [LARGE SCALE GENOMIC DNA]</scope>
    <source>
        <strain evidence="3 4">4G-K06</strain>
    </source>
</reference>
<evidence type="ECO:0000313" key="4">
    <source>
        <dbReference type="Proteomes" id="UP000254258"/>
    </source>
</evidence>
<evidence type="ECO:0000313" key="3">
    <source>
        <dbReference type="EMBL" id="RDS79346.1"/>
    </source>
</evidence>
<feature type="region of interest" description="Disordered" evidence="1">
    <location>
        <begin position="127"/>
        <end position="160"/>
    </location>
</feature>
<dbReference type="RefSeq" id="WP_115497090.1">
    <property type="nucleotide sequence ID" value="NZ_QRBE01000014.1"/>
</dbReference>
<dbReference type="OrthoDB" id="5956287at2"/>
<evidence type="ECO:0000256" key="1">
    <source>
        <dbReference type="SAM" id="MobiDB-lite"/>
    </source>
</evidence>
<name>A0A370WTJ5_9GAMM</name>
<feature type="chain" id="PRO_5017009617" evidence="2">
    <location>
        <begin position="20"/>
        <end position="197"/>
    </location>
</feature>
<evidence type="ECO:0000256" key="2">
    <source>
        <dbReference type="SAM" id="SignalP"/>
    </source>
</evidence>
<sequence length="197" mass="20441">MRAFAFLLLLMLVPVCAKAQGDIHRCIGADGIPVFTDRACADVNAKPALPAPASTASAPASASTSQPPAVTCATDVQQLKQAVIDAFADRKPNRLAGLMLWSGDEKDAAVADIRLFTRLMSHPLLSVQSEPASSSSASADGGDADASQLSLSASPNQTPAHGDALIVQTESDDGSGTGEQTRFDVVHRSGCVWLQLQ</sequence>
<dbReference type="EMBL" id="QRBE01000014">
    <property type="protein sequence ID" value="RDS79346.1"/>
    <property type="molecule type" value="Genomic_DNA"/>
</dbReference>
<dbReference type="AlphaFoldDB" id="A0A370WTJ5"/>
<proteinExistence type="predicted"/>
<accession>A0A370WTJ5</accession>
<keyword evidence="4" id="KW-1185">Reference proteome</keyword>
<keyword evidence="2" id="KW-0732">Signal</keyword>
<gene>
    <name evidence="3" type="ORF">DWU98_18655</name>
</gene>
<protein>
    <submittedName>
        <fullName evidence="3">DUF4124 domain-containing protein</fullName>
    </submittedName>
</protein>
<organism evidence="3 4">
    <name type="scientific">Dyella monticola</name>
    <dbReference type="NCBI Taxonomy" id="1927958"/>
    <lineage>
        <taxon>Bacteria</taxon>
        <taxon>Pseudomonadati</taxon>
        <taxon>Pseudomonadota</taxon>
        <taxon>Gammaproteobacteria</taxon>
        <taxon>Lysobacterales</taxon>
        <taxon>Rhodanobacteraceae</taxon>
        <taxon>Dyella</taxon>
    </lineage>
</organism>
<dbReference type="Proteomes" id="UP000254258">
    <property type="component" value="Unassembled WGS sequence"/>
</dbReference>